<feature type="compositionally biased region" description="Low complexity" evidence="11">
    <location>
        <begin position="155"/>
        <end position="169"/>
    </location>
</feature>
<dbReference type="AlphaFoldDB" id="G1SJF6"/>
<feature type="transmembrane region" description="Helical" evidence="12">
    <location>
        <begin position="232"/>
        <end position="253"/>
    </location>
</feature>
<feature type="domain" description="Immunoglobulin V-set" evidence="13">
    <location>
        <begin position="107"/>
        <end position="213"/>
    </location>
</feature>
<dbReference type="PANTHER" id="PTHR15193">
    <property type="entry name" value="CD83 ANTIGEN"/>
    <property type="match status" value="1"/>
</dbReference>
<evidence type="ECO:0000256" key="3">
    <source>
        <dbReference type="ARBA" id="ARBA00022729"/>
    </source>
</evidence>
<keyword evidence="7" id="KW-0325">Glycoprotein</keyword>
<dbReference type="InParanoid" id="G1SJF6"/>
<dbReference type="InterPro" id="IPR013783">
    <property type="entry name" value="Ig-like_fold"/>
</dbReference>
<reference evidence="14" key="2">
    <citation type="submission" date="2025-08" db="UniProtKB">
        <authorList>
            <consortium name="Ensembl"/>
        </authorList>
    </citation>
    <scope>IDENTIFICATION</scope>
    <source>
        <strain evidence="14">Thorbecke</strain>
    </source>
</reference>
<comment type="subcellular location">
    <subcellularLocation>
        <location evidence="1">Membrane</location>
        <topology evidence="1">Single-pass type I membrane protein</topology>
    </subcellularLocation>
</comment>
<dbReference type="FunCoup" id="G1SJF6">
    <property type="interactions" value="131"/>
</dbReference>
<dbReference type="FunFam" id="2.60.40.10:FF:001910">
    <property type="entry name" value="CD83 molecule"/>
    <property type="match status" value="1"/>
</dbReference>
<dbReference type="GeneTree" id="ENSGT00390000007302"/>
<reference evidence="14" key="3">
    <citation type="submission" date="2025-09" db="UniProtKB">
        <authorList>
            <consortium name="Ensembl"/>
        </authorList>
    </citation>
    <scope>IDENTIFICATION</scope>
    <source>
        <strain evidence="14">Thorbecke</strain>
    </source>
</reference>
<dbReference type="Pfam" id="PF07686">
    <property type="entry name" value="V-set"/>
    <property type="match status" value="1"/>
</dbReference>
<dbReference type="GO" id="GO:0005886">
    <property type="term" value="C:plasma membrane"/>
    <property type="evidence" value="ECO:0007669"/>
    <property type="project" value="UniProtKB-ARBA"/>
</dbReference>
<keyword evidence="5 12" id="KW-0472">Membrane</keyword>
<dbReference type="STRING" id="9986.ENSOCUP00000002867"/>
<evidence type="ECO:0000256" key="7">
    <source>
        <dbReference type="ARBA" id="ARBA00023180"/>
    </source>
</evidence>
<reference evidence="14 15" key="1">
    <citation type="journal article" date="2011" name="Nature">
        <title>A high-resolution map of human evolutionary constraint using 29 mammals.</title>
        <authorList>
            <person name="Lindblad-Toh K."/>
            <person name="Garber M."/>
            <person name="Zuk O."/>
            <person name="Lin M.F."/>
            <person name="Parker B.J."/>
            <person name="Washietl S."/>
            <person name="Kheradpour P."/>
            <person name="Ernst J."/>
            <person name="Jordan G."/>
            <person name="Mauceli E."/>
            <person name="Ward L.D."/>
            <person name="Lowe C.B."/>
            <person name="Holloway A.K."/>
            <person name="Clamp M."/>
            <person name="Gnerre S."/>
            <person name="Alfoldi J."/>
            <person name="Beal K."/>
            <person name="Chang J."/>
            <person name="Clawson H."/>
            <person name="Cuff J."/>
            <person name="Di Palma F."/>
            <person name="Fitzgerald S."/>
            <person name="Flicek P."/>
            <person name="Guttman M."/>
            <person name="Hubisz M.J."/>
            <person name="Jaffe D.B."/>
            <person name="Jungreis I."/>
            <person name="Kent W.J."/>
            <person name="Kostka D."/>
            <person name="Lara M."/>
            <person name="Martins A.L."/>
            <person name="Massingham T."/>
            <person name="Moltke I."/>
            <person name="Raney B.J."/>
            <person name="Rasmussen M.D."/>
            <person name="Robinson J."/>
            <person name="Stark A."/>
            <person name="Vilella A.J."/>
            <person name="Wen J."/>
            <person name="Xie X."/>
            <person name="Zody M.C."/>
            <person name="Baldwin J."/>
            <person name="Bloom T."/>
            <person name="Chin C.W."/>
            <person name="Heiman D."/>
            <person name="Nicol R."/>
            <person name="Nusbaum C."/>
            <person name="Young S."/>
            <person name="Wilkinson J."/>
            <person name="Worley K.C."/>
            <person name="Kovar C.L."/>
            <person name="Muzny D.M."/>
            <person name="Gibbs R.A."/>
            <person name="Cree A."/>
            <person name="Dihn H.H."/>
            <person name="Fowler G."/>
            <person name="Jhangiani S."/>
            <person name="Joshi V."/>
            <person name="Lee S."/>
            <person name="Lewis L.R."/>
            <person name="Nazareth L.V."/>
            <person name="Okwuonu G."/>
            <person name="Santibanez J."/>
            <person name="Warren W.C."/>
            <person name="Mardis E.R."/>
            <person name="Weinstock G.M."/>
            <person name="Wilson R.K."/>
            <person name="Delehaunty K."/>
            <person name="Dooling D."/>
            <person name="Fronik C."/>
            <person name="Fulton L."/>
            <person name="Fulton B."/>
            <person name="Graves T."/>
            <person name="Minx P."/>
            <person name="Sodergren E."/>
            <person name="Birney E."/>
            <person name="Margulies E.H."/>
            <person name="Herrero J."/>
            <person name="Green E.D."/>
            <person name="Haussler D."/>
            <person name="Siepel A."/>
            <person name="Goldman N."/>
            <person name="Pollard K.S."/>
            <person name="Pedersen J.S."/>
            <person name="Lander E.S."/>
            <person name="Kellis M."/>
        </authorList>
    </citation>
    <scope>NUCLEOTIDE SEQUENCE [LARGE SCALE GENOMIC DNA]</scope>
    <source>
        <strain evidence="14 15">Thorbecke inbred</strain>
    </source>
</reference>
<evidence type="ECO:0000256" key="4">
    <source>
        <dbReference type="ARBA" id="ARBA00022989"/>
    </source>
</evidence>
<evidence type="ECO:0000256" key="2">
    <source>
        <dbReference type="ARBA" id="ARBA00022692"/>
    </source>
</evidence>
<evidence type="ECO:0000256" key="10">
    <source>
        <dbReference type="ARBA" id="ARBA00069576"/>
    </source>
</evidence>
<evidence type="ECO:0000256" key="11">
    <source>
        <dbReference type="SAM" id="MobiDB-lite"/>
    </source>
</evidence>
<evidence type="ECO:0000256" key="9">
    <source>
        <dbReference type="ARBA" id="ARBA00062147"/>
    </source>
</evidence>
<keyword evidence="8" id="KW-0393">Immunoglobulin domain</keyword>
<comment type="subunit">
    <text evidence="9">Monomer. Homodimer. Homotrimer. Interacts with MARCHF1; this interaction antagonizes MARCHF1-mediated MHC II and CD86 down-regulation.</text>
</comment>
<evidence type="ECO:0000259" key="13">
    <source>
        <dbReference type="Pfam" id="PF07686"/>
    </source>
</evidence>
<dbReference type="EMBL" id="AAGW02052156">
    <property type="status" value="NOT_ANNOTATED_CDS"/>
    <property type="molecule type" value="Genomic_DNA"/>
</dbReference>
<dbReference type="InterPro" id="IPR036179">
    <property type="entry name" value="Ig-like_dom_sf"/>
</dbReference>
<dbReference type="Bgee" id="ENSOCUG00000003303">
    <property type="expression patterns" value="Expressed in frontal cortex and 16 other cell types or tissues"/>
</dbReference>
<dbReference type="GO" id="GO:0002376">
    <property type="term" value="P:immune system process"/>
    <property type="evidence" value="ECO:0007669"/>
    <property type="project" value="UniProtKB-ARBA"/>
</dbReference>
<dbReference type="Ensembl" id="ENSOCUT00000003302.4">
    <property type="protein sequence ID" value="ENSOCUP00000002867.4"/>
    <property type="gene ID" value="ENSOCUG00000003303.4"/>
</dbReference>
<dbReference type="HOGENOM" id="CLU_099481_0_0_1"/>
<dbReference type="PaxDb" id="9986-ENSOCUP00000002867"/>
<sequence>MWSCTGDKSLFFLPSISGGTALRVCVHGCFFAGIFHESGQPRSTALGETCADLGRPGPVAALLRSQIALQDGVLLREPQELYGSHLMADIRTSSLPLTACSLAPATREVKVSCWEDVDLPCTAPWDPHVPYVASWTKFKEDSEESVEIPQEDLHLGGQHSHQQGQNGSSEAPRERPYSLKIRNTTSCNSGTYKCTLQELHGLRNLSGTVILQVTGCPTGRKEANFQKYRAEIVLLLALVVFYLTLIIFTCKFARLQSIFPDFSKPGMEQAFLPVTFPGKHLGPVTLQKTEVV</sequence>
<keyword evidence="3" id="KW-0732">Signal</keyword>
<accession>G1SJF6</accession>
<evidence type="ECO:0000256" key="1">
    <source>
        <dbReference type="ARBA" id="ARBA00004479"/>
    </source>
</evidence>
<proteinExistence type="predicted"/>
<evidence type="ECO:0000313" key="14">
    <source>
        <dbReference type="Ensembl" id="ENSOCUP00000002867.4"/>
    </source>
</evidence>
<dbReference type="PANTHER" id="PTHR15193:SF1">
    <property type="entry name" value="CD83 ANTIGEN"/>
    <property type="match status" value="1"/>
</dbReference>
<evidence type="ECO:0000313" key="15">
    <source>
        <dbReference type="Proteomes" id="UP000001811"/>
    </source>
</evidence>
<name>G1SJF6_RABIT</name>
<dbReference type="InterPro" id="IPR013106">
    <property type="entry name" value="Ig_V-set"/>
</dbReference>
<dbReference type="SUPFAM" id="SSF48726">
    <property type="entry name" value="Immunoglobulin"/>
    <property type="match status" value="1"/>
</dbReference>
<dbReference type="Gene3D" id="2.60.40.10">
    <property type="entry name" value="Immunoglobulins"/>
    <property type="match status" value="1"/>
</dbReference>
<dbReference type="SMR" id="G1SJF6"/>
<keyword evidence="15" id="KW-1185">Reference proteome</keyword>
<keyword evidence="2 12" id="KW-0812">Transmembrane</keyword>
<dbReference type="Proteomes" id="UP000001811">
    <property type="component" value="Chromosome 12"/>
</dbReference>
<evidence type="ECO:0000256" key="6">
    <source>
        <dbReference type="ARBA" id="ARBA00023157"/>
    </source>
</evidence>
<evidence type="ECO:0000256" key="12">
    <source>
        <dbReference type="SAM" id="Phobius"/>
    </source>
</evidence>
<dbReference type="EMBL" id="AAGW02052158">
    <property type="status" value="NOT_ANNOTATED_CDS"/>
    <property type="molecule type" value="Genomic_DNA"/>
</dbReference>
<organism evidence="14 15">
    <name type="scientific">Oryctolagus cuniculus</name>
    <name type="common">Rabbit</name>
    <dbReference type="NCBI Taxonomy" id="9986"/>
    <lineage>
        <taxon>Eukaryota</taxon>
        <taxon>Metazoa</taxon>
        <taxon>Chordata</taxon>
        <taxon>Craniata</taxon>
        <taxon>Vertebrata</taxon>
        <taxon>Euteleostomi</taxon>
        <taxon>Mammalia</taxon>
        <taxon>Eutheria</taxon>
        <taxon>Euarchontoglires</taxon>
        <taxon>Glires</taxon>
        <taxon>Lagomorpha</taxon>
        <taxon>Leporidae</taxon>
        <taxon>Oryctolagus</taxon>
    </lineage>
</organism>
<dbReference type="eggNOG" id="ENOG502S7FP">
    <property type="taxonomic scope" value="Eukaryota"/>
</dbReference>
<feature type="region of interest" description="Disordered" evidence="11">
    <location>
        <begin position="155"/>
        <end position="175"/>
    </location>
</feature>
<keyword evidence="4 12" id="KW-1133">Transmembrane helix</keyword>
<keyword evidence="6" id="KW-1015">Disulfide bond</keyword>
<protein>
    <recommendedName>
        <fullName evidence="10">CD83 antigen</fullName>
    </recommendedName>
</protein>
<dbReference type="EMBL" id="AAGW02052155">
    <property type="status" value="NOT_ANNOTATED_CDS"/>
    <property type="molecule type" value="Genomic_DNA"/>
</dbReference>
<gene>
    <name evidence="14" type="primary">CD83</name>
</gene>
<evidence type="ECO:0000256" key="5">
    <source>
        <dbReference type="ARBA" id="ARBA00023136"/>
    </source>
</evidence>
<evidence type="ECO:0000256" key="8">
    <source>
        <dbReference type="ARBA" id="ARBA00023319"/>
    </source>
</evidence>
<dbReference type="EMBL" id="AAGW02052157">
    <property type="status" value="NOT_ANNOTATED_CDS"/>
    <property type="molecule type" value="Genomic_DNA"/>
</dbReference>